<evidence type="ECO:0000313" key="4">
    <source>
        <dbReference type="Proteomes" id="UP001500957"/>
    </source>
</evidence>
<accession>A0ABN1H8X5</accession>
<dbReference type="PANTHER" id="PTHR38110:SF1">
    <property type="entry name" value="THIOESTERASE DOMAIN-CONTAINING PROTEIN"/>
    <property type="match status" value="1"/>
</dbReference>
<feature type="domain" description="Acyl-CoA thioesterase-like C-terminal" evidence="2">
    <location>
        <begin position="126"/>
        <end position="257"/>
    </location>
</feature>
<dbReference type="Pfam" id="PF13622">
    <property type="entry name" value="4HBT_3"/>
    <property type="match status" value="1"/>
</dbReference>
<reference evidence="3 4" key="1">
    <citation type="journal article" date="2019" name="Int. J. Syst. Evol. Microbiol.">
        <title>The Global Catalogue of Microorganisms (GCM) 10K type strain sequencing project: providing services to taxonomists for standard genome sequencing and annotation.</title>
        <authorList>
            <consortium name="The Broad Institute Genomics Platform"/>
            <consortium name="The Broad Institute Genome Sequencing Center for Infectious Disease"/>
            <person name="Wu L."/>
            <person name="Ma J."/>
        </authorList>
    </citation>
    <scope>NUCLEOTIDE SEQUENCE [LARGE SCALE GENOMIC DNA]</scope>
    <source>
        <strain evidence="3 4">JCM 10671</strain>
    </source>
</reference>
<dbReference type="InterPro" id="IPR049449">
    <property type="entry name" value="TesB_ACOT8-like_N"/>
</dbReference>
<dbReference type="InterPro" id="IPR042171">
    <property type="entry name" value="Acyl-CoA_hotdog"/>
</dbReference>
<dbReference type="InterPro" id="IPR052389">
    <property type="entry name" value="Sec_Metab_Biosynth-Assoc"/>
</dbReference>
<evidence type="ECO:0000313" key="3">
    <source>
        <dbReference type="EMBL" id="GAA0633438.1"/>
    </source>
</evidence>
<dbReference type="InterPro" id="IPR049450">
    <property type="entry name" value="ACOT8-like_C"/>
</dbReference>
<dbReference type="SUPFAM" id="SSF54637">
    <property type="entry name" value="Thioesterase/thiol ester dehydrase-isomerase"/>
    <property type="match status" value="1"/>
</dbReference>
<evidence type="ECO:0000259" key="1">
    <source>
        <dbReference type="Pfam" id="PF13622"/>
    </source>
</evidence>
<organism evidence="3 4">
    <name type="scientific">Sporichthya brevicatena</name>
    <dbReference type="NCBI Taxonomy" id="171442"/>
    <lineage>
        <taxon>Bacteria</taxon>
        <taxon>Bacillati</taxon>
        <taxon>Actinomycetota</taxon>
        <taxon>Actinomycetes</taxon>
        <taxon>Sporichthyales</taxon>
        <taxon>Sporichthyaceae</taxon>
        <taxon>Sporichthya</taxon>
    </lineage>
</organism>
<gene>
    <name evidence="3" type="ORF">GCM10009547_41740</name>
</gene>
<dbReference type="PANTHER" id="PTHR38110">
    <property type="entry name" value="CHROMOSOME 23, WHOLE GENOME SHOTGUN SEQUENCE"/>
    <property type="match status" value="1"/>
</dbReference>
<sequence length="272" mass="28487">MTFAEATAVSATGPGRYTAELTPYWSAFGNPNGGYLAAITARAALAETGREHPQSVSTTFFKASRPGPAELEVTVNGTGRTLSNARVLLRQNGVMILESTVVCTDTPTDDVPADPSALPVDESRCAAPGIRPGTGPSILDSVSVRYPPGFGPRDVVSPERPDAVVTAWVRLLTGEDPDPFVAIVAADALVPTPFQLGYVGWSPTVSMTWHLRTRPAPGPLAVTVSAGQVTPADGWFDERAVVRDSAGRTVAHAWQIARLTKGMPEAAPEGSA</sequence>
<comment type="caution">
    <text evidence="3">The sequence shown here is derived from an EMBL/GenBank/DDBJ whole genome shotgun (WGS) entry which is preliminary data.</text>
</comment>
<dbReference type="EMBL" id="BAAAHE010000044">
    <property type="protein sequence ID" value="GAA0633438.1"/>
    <property type="molecule type" value="Genomic_DNA"/>
</dbReference>
<dbReference type="Proteomes" id="UP001500957">
    <property type="component" value="Unassembled WGS sequence"/>
</dbReference>
<dbReference type="RefSeq" id="WP_344608388.1">
    <property type="nucleotide sequence ID" value="NZ_BAAAHE010000044.1"/>
</dbReference>
<protein>
    <submittedName>
        <fullName evidence="3">Thioesterase family protein</fullName>
    </submittedName>
</protein>
<evidence type="ECO:0000259" key="2">
    <source>
        <dbReference type="Pfam" id="PF20789"/>
    </source>
</evidence>
<feature type="domain" description="Acyl-CoA thioesterase-like N-terminal HotDog" evidence="1">
    <location>
        <begin position="22"/>
        <end position="102"/>
    </location>
</feature>
<dbReference type="Pfam" id="PF20789">
    <property type="entry name" value="4HBT_3C"/>
    <property type="match status" value="1"/>
</dbReference>
<name>A0ABN1H8X5_9ACTN</name>
<keyword evidence="4" id="KW-1185">Reference proteome</keyword>
<dbReference type="InterPro" id="IPR029069">
    <property type="entry name" value="HotDog_dom_sf"/>
</dbReference>
<proteinExistence type="predicted"/>
<dbReference type="Gene3D" id="2.40.160.210">
    <property type="entry name" value="Acyl-CoA thioesterase, double hotdog domain"/>
    <property type="match status" value="1"/>
</dbReference>